<accession>A0ABS6RZM1</accession>
<reference evidence="1 2" key="1">
    <citation type="journal article" date="2020" name="J Geophys Res Biogeosci">
        <title>Magnetotaxis as an Adaptation to Enable Bacterial Shuttling of Microbial Sulfur and Sulfur Cycling Across Aquatic Oxic#Anoxic Interfaces.</title>
        <authorList>
            <person name="Li J."/>
            <person name="Liu P."/>
            <person name="Wang J."/>
            <person name="Roberts A.P."/>
            <person name="Pan Y."/>
        </authorList>
    </citation>
    <scope>NUCLEOTIDE SEQUENCE [LARGE SCALE GENOMIC DNA]</scope>
    <source>
        <strain evidence="1 2">MYR-1_YQ</strain>
    </source>
</reference>
<name>A0ABS6RZM1_9BACT</name>
<protein>
    <submittedName>
        <fullName evidence="1">Uncharacterized protein</fullName>
    </submittedName>
</protein>
<dbReference type="Proteomes" id="UP001196980">
    <property type="component" value="Unassembled WGS sequence"/>
</dbReference>
<organism evidence="1 2">
    <name type="scientific">Candidatus Magnetobacterium casense</name>
    <dbReference type="NCBI Taxonomy" id="1455061"/>
    <lineage>
        <taxon>Bacteria</taxon>
        <taxon>Pseudomonadati</taxon>
        <taxon>Nitrospirota</taxon>
        <taxon>Thermodesulfovibrionia</taxon>
        <taxon>Thermodesulfovibrionales</taxon>
        <taxon>Candidatus Magnetobacteriaceae</taxon>
        <taxon>Candidatus Magnetobacterium</taxon>
    </lineage>
</organism>
<proteinExistence type="predicted"/>
<gene>
    <name evidence="1" type="ORF">HWQ67_07755</name>
</gene>
<comment type="caution">
    <text evidence="1">The sequence shown here is derived from an EMBL/GenBank/DDBJ whole genome shotgun (WGS) entry which is preliminary data.</text>
</comment>
<sequence length="99" mass="11522">MDEYLRDKLQDKILDIINNTTDLDKDSEVGEQLSWDITNLIYRLGWHPQCECLKLPTKQEFVEKCLGTGYGEVYDWLQYREEPPHGGTDSKGNDAKIEN</sequence>
<evidence type="ECO:0000313" key="2">
    <source>
        <dbReference type="Proteomes" id="UP001196980"/>
    </source>
</evidence>
<dbReference type="RefSeq" id="WP_218252113.1">
    <property type="nucleotide sequence ID" value="NZ_JABXWD010000111.1"/>
</dbReference>
<keyword evidence="2" id="KW-1185">Reference proteome</keyword>
<dbReference type="EMBL" id="JABXWD010000111">
    <property type="protein sequence ID" value="MBV6341478.1"/>
    <property type="molecule type" value="Genomic_DNA"/>
</dbReference>
<evidence type="ECO:0000313" key="1">
    <source>
        <dbReference type="EMBL" id="MBV6341478.1"/>
    </source>
</evidence>